<dbReference type="EMBL" id="KZ824430">
    <property type="protein sequence ID" value="RAL02640.1"/>
    <property type="molecule type" value="Genomic_DNA"/>
</dbReference>
<dbReference type="Gene3D" id="3.40.50.150">
    <property type="entry name" value="Vaccinia Virus protein VP39"/>
    <property type="match status" value="1"/>
</dbReference>
<reference evidence="2 3" key="1">
    <citation type="submission" date="2018-02" db="EMBL/GenBank/DDBJ databases">
        <title>The genomes of Aspergillus section Nigri reveals drivers in fungal speciation.</title>
        <authorList>
            <consortium name="DOE Joint Genome Institute"/>
            <person name="Vesth T.C."/>
            <person name="Nybo J."/>
            <person name="Theobald S."/>
            <person name="Brandl J."/>
            <person name="Frisvad J.C."/>
            <person name="Nielsen K.F."/>
            <person name="Lyhne E.K."/>
            <person name="Kogle M.E."/>
            <person name="Kuo A."/>
            <person name="Riley R."/>
            <person name="Clum A."/>
            <person name="Nolan M."/>
            <person name="Lipzen A."/>
            <person name="Salamov A."/>
            <person name="Henrissat B."/>
            <person name="Wiebenga A."/>
            <person name="De vries R.P."/>
            <person name="Grigoriev I.V."/>
            <person name="Mortensen U.H."/>
            <person name="Andersen M.R."/>
            <person name="Baker S.E."/>
        </authorList>
    </citation>
    <scope>NUCLEOTIDE SEQUENCE [LARGE SCALE GENOMIC DNA]</scope>
    <source>
        <strain evidence="2 3">CBS 121593</strain>
    </source>
</reference>
<keyword evidence="2" id="KW-0808">Transferase</keyword>
<proteinExistence type="predicted"/>
<evidence type="ECO:0000259" key="1">
    <source>
        <dbReference type="Pfam" id="PF13649"/>
    </source>
</evidence>
<sequence length="198" mass="21249">RTSPTTQHCMEIYTHWAPTYNAEVQSKVHDYIAPSLIATAALNASPTPINTILDAGCGTGLVGQALYTAGATTIGGLDLSPAMLDIAKGTGVYRDLMQGDLTRDLNIPDKVYDVVVCVGTFTLGQVGPRPALGEFVRVVKIGGIVAATVLEEVLVDWGFEEEVGRLEGEGRVRVLRREGVDYVRGRGNRAVLVVLRRV</sequence>
<keyword evidence="2" id="KW-0489">Methyltransferase</keyword>
<dbReference type="OrthoDB" id="66144at2759"/>
<organism evidence="2 3">
    <name type="scientific">Aspergillus ibericus CBS 121593</name>
    <dbReference type="NCBI Taxonomy" id="1448316"/>
    <lineage>
        <taxon>Eukaryota</taxon>
        <taxon>Fungi</taxon>
        <taxon>Dikarya</taxon>
        <taxon>Ascomycota</taxon>
        <taxon>Pezizomycotina</taxon>
        <taxon>Eurotiomycetes</taxon>
        <taxon>Eurotiomycetidae</taxon>
        <taxon>Eurotiales</taxon>
        <taxon>Aspergillaceae</taxon>
        <taxon>Aspergillus</taxon>
        <taxon>Aspergillus subgen. Circumdati</taxon>
    </lineage>
</organism>
<dbReference type="SUPFAM" id="SSF53335">
    <property type="entry name" value="S-adenosyl-L-methionine-dependent methyltransferases"/>
    <property type="match status" value="1"/>
</dbReference>
<feature type="domain" description="Methyltransferase" evidence="1">
    <location>
        <begin position="52"/>
        <end position="143"/>
    </location>
</feature>
<dbReference type="GO" id="GO:0032259">
    <property type="term" value="P:methylation"/>
    <property type="evidence" value="ECO:0007669"/>
    <property type="project" value="UniProtKB-KW"/>
</dbReference>
<dbReference type="PANTHER" id="PTHR42912">
    <property type="entry name" value="METHYLTRANSFERASE"/>
    <property type="match status" value="1"/>
</dbReference>
<evidence type="ECO:0000313" key="2">
    <source>
        <dbReference type="EMBL" id="RAL02640.1"/>
    </source>
</evidence>
<dbReference type="InterPro" id="IPR050508">
    <property type="entry name" value="Methyltransf_Superfamily"/>
</dbReference>
<name>A0A395H4Q6_9EURO</name>
<dbReference type="InterPro" id="IPR029063">
    <property type="entry name" value="SAM-dependent_MTases_sf"/>
</dbReference>
<dbReference type="VEuPathDB" id="FungiDB:BO80DRAFT_318299"/>
<dbReference type="STRING" id="1448316.A0A395H4Q6"/>
<keyword evidence="3" id="KW-1185">Reference proteome</keyword>
<dbReference type="RefSeq" id="XP_025576967.1">
    <property type="nucleotide sequence ID" value="XM_025715093.1"/>
</dbReference>
<dbReference type="GO" id="GO:0008168">
    <property type="term" value="F:methyltransferase activity"/>
    <property type="evidence" value="ECO:0007669"/>
    <property type="project" value="UniProtKB-KW"/>
</dbReference>
<dbReference type="AlphaFoldDB" id="A0A395H4Q6"/>
<dbReference type="CDD" id="cd02440">
    <property type="entry name" value="AdoMet_MTases"/>
    <property type="match status" value="1"/>
</dbReference>
<evidence type="ECO:0000313" key="3">
    <source>
        <dbReference type="Proteomes" id="UP000249402"/>
    </source>
</evidence>
<dbReference type="Pfam" id="PF13649">
    <property type="entry name" value="Methyltransf_25"/>
    <property type="match status" value="1"/>
</dbReference>
<accession>A0A395H4Q6</accession>
<dbReference type="GeneID" id="37219958"/>
<dbReference type="Proteomes" id="UP000249402">
    <property type="component" value="Unassembled WGS sequence"/>
</dbReference>
<feature type="non-terminal residue" evidence="2">
    <location>
        <position position="1"/>
    </location>
</feature>
<protein>
    <submittedName>
        <fullName evidence="2">S-adenosyl-L-methionine-dependent methyltransferase</fullName>
    </submittedName>
</protein>
<dbReference type="InterPro" id="IPR041698">
    <property type="entry name" value="Methyltransf_25"/>
</dbReference>
<gene>
    <name evidence="2" type="ORF">BO80DRAFT_318299</name>
</gene>
<feature type="non-terminal residue" evidence="2">
    <location>
        <position position="198"/>
    </location>
</feature>